<dbReference type="InterPro" id="IPR050190">
    <property type="entry name" value="UPF0213_domain"/>
</dbReference>
<organism evidence="3 4">
    <name type="scientific">Coxiella burnetii (strain RSA 493 / Nine Mile phase I)</name>
    <dbReference type="NCBI Taxonomy" id="227377"/>
    <lineage>
        <taxon>Bacteria</taxon>
        <taxon>Pseudomonadati</taxon>
        <taxon>Pseudomonadota</taxon>
        <taxon>Gammaproteobacteria</taxon>
        <taxon>Legionellales</taxon>
        <taxon>Coxiellaceae</taxon>
        <taxon>Coxiella</taxon>
    </lineage>
</organism>
<evidence type="ECO:0000313" key="4">
    <source>
        <dbReference type="Proteomes" id="UP000002671"/>
    </source>
</evidence>
<dbReference type="InterPro" id="IPR000305">
    <property type="entry name" value="GIY-YIG_endonuc"/>
</dbReference>
<name>Q83CK3_COXBU</name>
<sequence length="121" mass="14127">MSIDIPNTTSNIDFAFKMLSGYTLCSMSYWVYILECSNNSYYTGYTTDLIRRYHEHVSGTAKCKYTRSFKPLGVAQSWQILGDKATAMQVEKFIKKLNRKKKKQLILHPETLWYLLCSVVY</sequence>
<dbReference type="KEGG" id="cbu:CBU_1112"/>
<dbReference type="RefSeq" id="NP_820111.2">
    <property type="nucleotide sequence ID" value="NC_002971.4"/>
</dbReference>
<evidence type="ECO:0000259" key="2">
    <source>
        <dbReference type="PROSITE" id="PS50164"/>
    </source>
</evidence>
<reference evidence="3 4" key="1">
    <citation type="journal article" date="2003" name="Proc. Natl. Acad. Sci. U.S.A.">
        <title>Complete genome sequence of the Q-fever pathogen, Coxiella burnetii.</title>
        <authorList>
            <person name="Seshadri R."/>
            <person name="Paulsen I.T."/>
            <person name="Eisen J.A."/>
            <person name="Read T.D."/>
            <person name="Nelson K.E."/>
            <person name="Nelson W.C."/>
            <person name="Ward N.L."/>
            <person name="Tettelin H."/>
            <person name="Davidsen T.M."/>
            <person name="Beanan M.J."/>
            <person name="Deboy R.T."/>
            <person name="Daugherty S.C."/>
            <person name="Brinkac L.M."/>
            <person name="Madupu R."/>
            <person name="Dodson R.J."/>
            <person name="Khouri H.M."/>
            <person name="Lee K.H."/>
            <person name="Carty H.A."/>
            <person name="Scanlan D."/>
            <person name="Heinzen R.A."/>
            <person name="Thompson H.A."/>
            <person name="Samuel J.E."/>
            <person name="Fraser C.M."/>
            <person name="Heidelberg J.F."/>
        </authorList>
    </citation>
    <scope>NUCLEOTIDE SEQUENCE [LARGE SCALE GENOMIC DNA]</scope>
    <source>
        <strain evidence="4">RSA 493 / Nine Mile phase I</strain>
    </source>
</reference>
<evidence type="ECO:0000313" key="3">
    <source>
        <dbReference type="EMBL" id="AAO90625.2"/>
    </source>
</evidence>
<dbReference type="eggNOG" id="COG2827">
    <property type="taxonomic scope" value="Bacteria"/>
</dbReference>
<evidence type="ECO:0000256" key="1">
    <source>
        <dbReference type="ARBA" id="ARBA00007435"/>
    </source>
</evidence>
<dbReference type="PANTHER" id="PTHR34477:SF1">
    <property type="entry name" value="UPF0213 PROTEIN YHBQ"/>
    <property type="match status" value="1"/>
</dbReference>
<accession>Q83CK3</accession>
<dbReference type="GeneID" id="1209014"/>
<dbReference type="Proteomes" id="UP000002671">
    <property type="component" value="Chromosome"/>
</dbReference>
<dbReference type="SUPFAM" id="SSF82771">
    <property type="entry name" value="GIY-YIG endonuclease"/>
    <property type="match status" value="1"/>
</dbReference>
<dbReference type="EMBL" id="AE016828">
    <property type="protein sequence ID" value="AAO90625.2"/>
    <property type="molecule type" value="Genomic_DNA"/>
</dbReference>
<comment type="similarity">
    <text evidence="1">Belongs to the UPF0213 family.</text>
</comment>
<keyword evidence="4" id="KW-1185">Reference proteome</keyword>
<dbReference type="HOGENOM" id="CLU_2034165_0_0_6"/>
<dbReference type="EnsemblBacteria" id="AAO90625">
    <property type="protein sequence ID" value="AAO90625"/>
    <property type="gene ID" value="CBU_1112"/>
</dbReference>
<dbReference type="Gene3D" id="3.40.1440.10">
    <property type="entry name" value="GIY-YIG endonuclease"/>
    <property type="match status" value="1"/>
</dbReference>
<dbReference type="OrthoDB" id="9797095at2"/>
<proteinExistence type="inferred from homology"/>
<dbReference type="AlphaFoldDB" id="Q83CK3"/>
<dbReference type="PROSITE" id="PS50164">
    <property type="entry name" value="GIY_YIG"/>
    <property type="match status" value="1"/>
</dbReference>
<gene>
    <name evidence="3" type="ordered locus">CBU_1112</name>
</gene>
<reference evidence="3 4" key="2">
    <citation type="journal article" date="2009" name="Infect. Immun.">
        <title>Comparative genomics reveal extensive transposon-mediated genomic plasticity and diversity among potential effector proteins within the genus Coxiella.</title>
        <authorList>
            <person name="Beare P.A."/>
            <person name="Unsworth N."/>
            <person name="Andoh M."/>
            <person name="Voth D.E."/>
            <person name="Omsland A."/>
            <person name="Gilk S.D."/>
            <person name="Williams K.P."/>
            <person name="Sobral B.W."/>
            <person name="Kupko J.J.III."/>
            <person name="Porcella S.F."/>
            <person name="Samuel J.E."/>
            <person name="Heinzen R.A."/>
        </authorList>
    </citation>
    <scope>NUCLEOTIDE SEQUENCE [LARGE SCALE GENOMIC DNA]</scope>
    <source>
        <strain evidence="4">RSA 493 / Nine Mile phase I</strain>
    </source>
</reference>
<feature type="domain" description="GIY-YIG" evidence="2">
    <location>
        <begin position="27"/>
        <end position="104"/>
    </location>
</feature>
<dbReference type="Pfam" id="PF01541">
    <property type="entry name" value="GIY-YIG"/>
    <property type="match status" value="1"/>
</dbReference>
<dbReference type="STRING" id="227377.CBU_1112"/>
<dbReference type="PANTHER" id="PTHR34477">
    <property type="entry name" value="UPF0213 PROTEIN YHBQ"/>
    <property type="match status" value="1"/>
</dbReference>
<dbReference type="CDD" id="cd10456">
    <property type="entry name" value="GIY-YIG_UPF0213"/>
    <property type="match status" value="1"/>
</dbReference>
<dbReference type="InterPro" id="IPR035901">
    <property type="entry name" value="GIY-YIG_endonuc_sf"/>
</dbReference>
<dbReference type="RefSeq" id="WP_010958014.1">
    <property type="nucleotide sequence ID" value="NC_002971.4"/>
</dbReference>
<protein>
    <recommendedName>
        <fullName evidence="2">GIY-YIG domain-containing protein</fullName>
    </recommendedName>
</protein>